<organism evidence="2 3">
    <name type="scientific">Peteryoungia ipomoeae</name>
    <dbReference type="NCBI Taxonomy" id="1210932"/>
    <lineage>
        <taxon>Bacteria</taxon>
        <taxon>Pseudomonadati</taxon>
        <taxon>Pseudomonadota</taxon>
        <taxon>Alphaproteobacteria</taxon>
        <taxon>Hyphomicrobiales</taxon>
        <taxon>Rhizobiaceae</taxon>
        <taxon>Peteryoungia</taxon>
    </lineage>
</organism>
<feature type="domain" description="Transglutaminase-like" evidence="1">
    <location>
        <begin position="157"/>
        <end position="221"/>
    </location>
</feature>
<dbReference type="OrthoDB" id="9804023at2"/>
<dbReference type="InterPro" id="IPR013589">
    <property type="entry name" value="Bac_transglu_N"/>
</dbReference>
<keyword evidence="3" id="KW-1185">Reference proteome</keyword>
<evidence type="ECO:0000313" key="2">
    <source>
        <dbReference type="EMBL" id="THV21345.1"/>
    </source>
</evidence>
<dbReference type="InterPro" id="IPR002931">
    <property type="entry name" value="Transglutaminase-like"/>
</dbReference>
<proteinExistence type="predicted"/>
<reference evidence="2 3" key="1">
    <citation type="submission" date="2019-04" db="EMBL/GenBank/DDBJ databases">
        <title>Genome sequence of strain shin9-1.</title>
        <authorList>
            <person name="Gao J."/>
            <person name="Sun J."/>
        </authorList>
    </citation>
    <scope>NUCLEOTIDE SEQUENCE [LARGE SCALE GENOMIC DNA]</scope>
    <source>
        <strain evidence="3">shin9-1</strain>
    </source>
</reference>
<dbReference type="Pfam" id="PF08379">
    <property type="entry name" value="Bact_transglu_N"/>
    <property type="match status" value="1"/>
</dbReference>
<dbReference type="Gene3D" id="3.10.620.30">
    <property type="match status" value="1"/>
</dbReference>
<accession>A0A4S8NWQ6</accession>
<dbReference type="EMBL" id="STGV01000005">
    <property type="protein sequence ID" value="THV21345.1"/>
    <property type="molecule type" value="Genomic_DNA"/>
</dbReference>
<gene>
    <name evidence="2" type="ORF">FAA97_15085</name>
</gene>
<dbReference type="PANTHER" id="PTHR33490:SF6">
    <property type="entry name" value="SLL1049 PROTEIN"/>
    <property type="match status" value="1"/>
</dbReference>
<evidence type="ECO:0000259" key="1">
    <source>
        <dbReference type="SMART" id="SM00460"/>
    </source>
</evidence>
<evidence type="ECO:0000313" key="3">
    <source>
        <dbReference type="Proteomes" id="UP000308828"/>
    </source>
</evidence>
<dbReference type="AlphaFoldDB" id="A0A4S8NWQ6"/>
<dbReference type="Proteomes" id="UP000308828">
    <property type="component" value="Unassembled WGS sequence"/>
</dbReference>
<comment type="caution">
    <text evidence="2">The sequence shown here is derived from an EMBL/GenBank/DDBJ whole genome shotgun (WGS) entry which is preliminary data.</text>
</comment>
<sequence length="276" mass="30139">MRLRITHTTDYRYDDPVHYSLQRLRLTPQTGPGQTVRQWSIEVDGAKVEAGYADQFGNQTHLVSMEGESHRVHIVASGEVETEDRAGVFGPHQGFVPLWLYLRASPRTLAGPRITALVESLEGDSDLARMHDMMEKLNGLIRYEPGATGTETTAEEALEAGAGVCQDHTHAMISAARHMGLPARYVSGYLMMDDSIEQSASHAWAEVHLQGLGWVGFDAANRHCPDERYVRLASGLCYADAAPVSGLRLGPAGENLSVTLTVEPVGQSQSQSQSQN</sequence>
<dbReference type="InterPro" id="IPR038765">
    <property type="entry name" value="Papain-like_cys_pep_sf"/>
</dbReference>
<protein>
    <submittedName>
        <fullName evidence="2">Transglutaminase family protein</fullName>
    </submittedName>
</protein>
<dbReference type="SUPFAM" id="SSF54001">
    <property type="entry name" value="Cysteine proteinases"/>
    <property type="match status" value="1"/>
</dbReference>
<dbReference type="PANTHER" id="PTHR33490">
    <property type="entry name" value="BLR5614 PROTEIN-RELATED"/>
    <property type="match status" value="1"/>
</dbReference>
<name>A0A4S8NWQ6_9HYPH</name>
<dbReference type="RefSeq" id="WP_136599395.1">
    <property type="nucleotide sequence ID" value="NZ_STGV01000005.1"/>
</dbReference>
<dbReference type="SMART" id="SM00460">
    <property type="entry name" value="TGc"/>
    <property type="match status" value="1"/>
</dbReference>
<dbReference type="Pfam" id="PF01841">
    <property type="entry name" value="Transglut_core"/>
    <property type="match status" value="1"/>
</dbReference>